<feature type="domain" description="RNA polymerase sigma factor 70 region 4 type 2" evidence="6">
    <location>
        <begin position="114"/>
        <end position="162"/>
    </location>
</feature>
<dbReference type="InterPro" id="IPR014284">
    <property type="entry name" value="RNA_pol_sigma-70_dom"/>
</dbReference>
<comment type="similarity">
    <text evidence="1">Belongs to the sigma-70 factor family. ECF subfamily.</text>
</comment>
<reference evidence="7 8" key="1">
    <citation type="submission" date="2019-06" db="EMBL/GenBank/DDBJ databases">
        <title>Whole genome sequence for Rhodospirillaceae sp. R148.</title>
        <authorList>
            <person name="Wang G."/>
        </authorList>
    </citation>
    <scope>NUCLEOTIDE SEQUENCE [LARGE SCALE GENOMIC DNA]</scope>
    <source>
        <strain evidence="7 8">R148</strain>
    </source>
</reference>
<dbReference type="EMBL" id="VHSH01000005">
    <property type="protein sequence ID" value="TQV78957.1"/>
    <property type="molecule type" value="Genomic_DNA"/>
</dbReference>
<dbReference type="InterPro" id="IPR039425">
    <property type="entry name" value="RNA_pol_sigma-70-like"/>
</dbReference>
<comment type="caution">
    <text evidence="7">The sequence shown here is derived from an EMBL/GenBank/DDBJ whole genome shotgun (WGS) entry which is preliminary data.</text>
</comment>
<dbReference type="PANTHER" id="PTHR43133:SF25">
    <property type="entry name" value="RNA POLYMERASE SIGMA FACTOR RFAY-RELATED"/>
    <property type="match status" value="1"/>
</dbReference>
<dbReference type="Gene3D" id="1.10.10.10">
    <property type="entry name" value="Winged helix-like DNA-binding domain superfamily/Winged helix DNA-binding domain"/>
    <property type="match status" value="1"/>
</dbReference>
<dbReference type="Gene3D" id="1.10.1740.10">
    <property type="match status" value="1"/>
</dbReference>
<dbReference type="InterPro" id="IPR036388">
    <property type="entry name" value="WH-like_DNA-bd_sf"/>
</dbReference>
<dbReference type="Pfam" id="PF04542">
    <property type="entry name" value="Sigma70_r2"/>
    <property type="match status" value="1"/>
</dbReference>
<dbReference type="InterPro" id="IPR013249">
    <property type="entry name" value="RNA_pol_sigma70_r4_t2"/>
</dbReference>
<dbReference type="Pfam" id="PF08281">
    <property type="entry name" value="Sigma70_r4_2"/>
    <property type="match status" value="1"/>
</dbReference>
<evidence type="ECO:0000256" key="2">
    <source>
        <dbReference type="ARBA" id="ARBA00023015"/>
    </source>
</evidence>
<evidence type="ECO:0000256" key="4">
    <source>
        <dbReference type="ARBA" id="ARBA00023163"/>
    </source>
</evidence>
<accession>A0A545TP05</accession>
<keyword evidence="3" id="KW-0731">Sigma factor</keyword>
<protein>
    <submittedName>
        <fullName evidence="7">RNA polymerase sigma factor</fullName>
    </submittedName>
</protein>
<dbReference type="InterPro" id="IPR007627">
    <property type="entry name" value="RNA_pol_sigma70_r2"/>
</dbReference>
<dbReference type="GO" id="GO:0016987">
    <property type="term" value="F:sigma factor activity"/>
    <property type="evidence" value="ECO:0007669"/>
    <property type="project" value="UniProtKB-KW"/>
</dbReference>
<keyword evidence="8" id="KW-1185">Reference proteome</keyword>
<dbReference type="GO" id="GO:0006352">
    <property type="term" value="P:DNA-templated transcription initiation"/>
    <property type="evidence" value="ECO:0007669"/>
    <property type="project" value="InterPro"/>
</dbReference>
<evidence type="ECO:0000259" key="6">
    <source>
        <dbReference type="Pfam" id="PF08281"/>
    </source>
</evidence>
<dbReference type="SUPFAM" id="SSF88946">
    <property type="entry name" value="Sigma2 domain of RNA polymerase sigma factors"/>
    <property type="match status" value="1"/>
</dbReference>
<name>A0A545TP05_9PROT</name>
<dbReference type="InterPro" id="IPR013325">
    <property type="entry name" value="RNA_pol_sigma_r2"/>
</dbReference>
<evidence type="ECO:0000313" key="7">
    <source>
        <dbReference type="EMBL" id="TQV78957.1"/>
    </source>
</evidence>
<gene>
    <name evidence="7" type="ORF">FKG95_14820</name>
</gene>
<dbReference type="SUPFAM" id="SSF88659">
    <property type="entry name" value="Sigma3 and sigma4 domains of RNA polymerase sigma factors"/>
    <property type="match status" value="1"/>
</dbReference>
<dbReference type="GO" id="GO:0003677">
    <property type="term" value="F:DNA binding"/>
    <property type="evidence" value="ECO:0007669"/>
    <property type="project" value="InterPro"/>
</dbReference>
<evidence type="ECO:0000256" key="1">
    <source>
        <dbReference type="ARBA" id="ARBA00010641"/>
    </source>
</evidence>
<feature type="domain" description="RNA polymerase sigma-70 region 2" evidence="5">
    <location>
        <begin position="22"/>
        <end position="84"/>
    </location>
</feature>
<proteinExistence type="inferred from homology"/>
<keyword evidence="4" id="KW-0804">Transcription</keyword>
<dbReference type="NCBIfam" id="TIGR02937">
    <property type="entry name" value="sigma70-ECF"/>
    <property type="match status" value="1"/>
</dbReference>
<organism evidence="7 8">
    <name type="scientific">Denitrobaculum tricleocarpae</name>
    <dbReference type="NCBI Taxonomy" id="2591009"/>
    <lineage>
        <taxon>Bacteria</taxon>
        <taxon>Pseudomonadati</taxon>
        <taxon>Pseudomonadota</taxon>
        <taxon>Alphaproteobacteria</taxon>
        <taxon>Rhodospirillales</taxon>
        <taxon>Rhodospirillaceae</taxon>
        <taxon>Denitrobaculum</taxon>
    </lineage>
</organism>
<sequence length="184" mass="20548">MKTQRQMTDTRQNPVKSGLPELLSRLWRFAMVLSHNEEIAGDLVQATCLRALQRSEQFQEGTHLDRWTFSIMASLWKNELRAERIRRGGGFVDAEEVLVSDGAEKIETNILLTEVLAEVQALPEAQRSAVLLVYVEGLTYAEAAATLEVPIGTIMSRLAAARFKLAALRRAEDGGPRRQVKTGQ</sequence>
<evidence type="ECO:0000259" key="5">
    <source>
        <dbReference type="Pfam" id="PF04542"/>
    </source>
</evidence>
<keyword evidence="2" id="KW-0805">Transcription regulation</keyword>
<dbReference type="AlphaFoldDB" id="A0A545TP05"/>
<dbReference type="OrthoDB" id="9803470at2"/>
<dbReference type="CDD" id="cd06171">
    <property type="entry name" value="Sigma70_r4"/>
    <property type="match status" value="1"/>
</dbReference>
<dbReference type="InterPro" id="IPR013324">
    <property type="entry name" value="RNA_pol_sigma_r3/r4-like"/>
</dbReference>
<dbReference type="Proteomes" id="UP000315252">
    <property type="component" value="Unassembled WGS sequence"/>
</dbReference>
<dbReference type="PANTHER" id="PTHR43133">
    <property type="entry name" value="RNA POLYMERASE ECF-TYPE SIGMA FACTO"/>
    <property type="match status" value="1"/>
</dbReference>
<evidence type="ECO:0000256" key="3">
    <source>
        <dbReference type="ARBA" id="ARBA00023082"/>
    </source>
</evidence>
<evidence type="ECO:0000313" key="8">
    <source>
        <dbReference type="Proteomes" id="UP000315252"/>
    </source>
</evidence>